<protein>
    <recommendedName>
        <fullName evidence="3">Histidine kinase DraK N-terminal domain-containing protein</fullName>
    </recommendedName>
</protein>
<evidence type="ECO:0000259" key="3">
    <source>
        <dbReference type="Pfam" id="PF18092"/>
    </source>
</evidence>
<dbReference type="RefSeq" id="WP_348525461.1">
    <property type="nucleotide sequence ID" value="NZ_BSUM01000001.1"/>
</dbReference>
<keyword evidence="2" id="KW-0812">Transmembrane</keyword>
<dbReference type="AlphaFoldDB" id="A0AA37XD16"/>
<name>A0AA37XD16_9MICO</name>
<evidence type="ECO:0000256" key="2">
    <source>
        <dbReference type="SAM" id="Phobius"/>
    </source>
</evidence>
<reference evidence="4" key="2">
    <citation type="submission" date="2023-02" db="EMBL/GenBank/DDBJ databases">
        <authorList>
            <person name="Sun Q."/>
            <person name="Mori K."/>
        </authorList>
    </citation>
    <scope>NUCLEOTIDE SEQUENCE</scope>
    <source>
        <strain evidence="4">NBRC 112290</strain>
    </source>
</reference>
<dbReference type="InterPro" id="IPR040868">
    <property type="entry name" value="DraK_HK_N"/>
</dbReference>
<keyword evidence="5" id="KW-1185">Reference proteome</keyword>
<dbReference type="EMBL" id="BSUM01000001">
    <property type="protein sequence ID" value="GMA30600.1"/>
    <property type="molecule type" value="Genomic_DNA"/>
</dbReference>
<accession>A0AA37XD16</accession>
<keyword evidence="2" id="KW-0472">Membrane</keyword>
<gene>
    <name evidence="4" type="ORF">GCM10025875_05920</name>
</gene>
<proteinExistence type="predicted"/>
<evidence type="ECO:0000256" key="1">
    <source>
        <dbReference type="SAM" id="MobiDB-lite"/>
    </source>
</evidence>
<dbReference type="Pfam" id="PF18092">
    <property type="entry name" value="DraK_HK_N"/>
    <property type="match status" value="1"/>
</dbReference>
<reference evidence="4" key="1">
    <citation type="journal article" date="2014" name="Int. J. Syst. Evol. Microbiol.">
        <title>Complete genome sequence of Corynebacterium casei LMG S-19264T (=DSM 44701T), isolated from a smear-ripened cheese.</title>
        <authorList>
            <consortium name="US DOE Joint Genome Institute (JGI-PGF)"/>
            <person name="Walter F."/>
            <person name="Albersmeier A."/>
            <person name="Kalinowski J."/>
            <person name="Ruckert C."/>
        </authorList>
    </citation>
    <scope>NUCLEOTIDE SEQUENCE</scope>
    <source>
        <strain evidence="4">NBRC 112290</strain>
    </source>
</reference>
<feature type="region of interest" description="Disordered" evidence="1">
    <location>
        <begin position="156"/>
        <end position="221"/>
    </location>
</feature>
<evidence type="ECO:0000313" key="4">
    <source>
        <dbReference type="EMBL" id="GMA30600.1"/>
    </source>
</evidence>
<feature type="compositionally biased region" description="Low complexity" evidence="1">
    <location>
        <begin position="185"/>
        <end position="197"/>
    </location>
</feature>
<dbReference type="Proteomes" id="UP001157161">
    <property type="component" value="Unassembled WGS sequence"/>
</dbReference>
<feature type="transmembrane region" description="Helical" evidence="2">
    <location>
        <begin position="129"/>
        <end position="150"/>
    </location>
</feature>
<sequence>MQRRLLQATIAAVLVAVVLIGAPVAILSAITVRNSIEENLTVRAQAIARAVERRASINEPITTDQLLPWVEEGDALTLSIEVTPARGSVVEVGPEMPARSVVRVVPTASGADVRVAISGDAMALRMAQVVIFVALAAIVATAAAVVVARYQARRLAAPSSTSPRARSSSGPARSGRAPRSRASRRSTSSPPSWAAPRTGSPRVWRPSASSAPTPPTSCARR</sequence>
<keyword evidence="2" id="KW-1133">Transmembrane helix</keyword>
<feature type="domain" description="Histidine kinase DraK N-terminal" evidence="3">
    <location>
        <begin position="31"/>
        <end position="118"/>
    </location>
</feature>
<organism evidence="4 5">
    <name type="scientific">Litorihabitans aurantiacus</name>
    <dbReference type="NCBI Taxonomy" id="1930061"/>
    <lineage>
        <taxon>Bacteria</taxon>
        <taxon>Bacillati</taxon>
        <taxon>Actinomycetota</taxon>
        <taxon>Actinomycetes</taxon>
        <taxon>Micrococcales</taxon>
        <taxon>Beutenbergiaceae</taxon>
        <taxon>Litorihabitans</taxon>
    </lineage>
</organism>
<comment type="caution">
    <text evidence="4">The sequence shown here is derived from an EMBL/GenBank/DDBJ whole genome shotgun (WGS) entry which is preliminary data.</text>
</comment>
<evidence type="ECO:0000313" key="5">
    <source>
        <dbReference type="Proteomes" id="UP001157161"/>
    </source>
</evidence>
<feature type="compositionally biased region" description="Low complexity" evidence="1">
    <location>
        <begin position="156"/>
        <end position="175"/>
    </location>
</feature>